<evidence type="ECO:0000313" key="1">
    <source>
        <dbReference type="EMBL" id="SHN34421.1"/>
    </source>
</evidence>
<evidence type="ECO:0000313" key="2">
    <source>
        <dbReference type="Proteomes" id="UP000184111"/>
    </source>
</evidence>
<accession>A0A1M7QSU3</accession>
<dbReference type="Proteomes" id="UP000184111">
    <property type="component" value="Unassembled WGS sequence"/>
</dbReference>
<sequence>MASCISSVRFTVRITGSWQWTHPDDTGRQGDLALPAREHLRRQAAGILCRHSVLDLAAAHDAINSGLSRIGCAMPGLEVSGMAELSVAAADRALAEEHDRRQQAADLEHGEELHRLAQLQQVLADPDLRRVWWMAQFPDRFNDLGSLAEVLGGLPAPQEAQDDDLRGDVRRLTDGLVTALHTPQQREVFLQALVQTLTALGHHHLTTAAVLQHRPHDPGSTPA</sequence>
<dbReference type="EMBL" id="FRBI01000041">
    <property type="protein sequence ID" value="SHN34421.1"/>
    <property type="molecule type" value="Genomic_DNA"/>
</dbReference>
<name>A0A1M7QSU3_9ACTN</name>
<keyword evidence="2" id="KW-1185">Reference proteome</keyword>
<protein>
    <submittedName>
        <fullName evidence="1">Uncharacterized protein</fullName>
    </submittedName>
</protein>
<proteinExistence type="predicted"/>
<gene>
    <name evidence="1" type="ORF">SAMN05216499_14116</name>
</gene>
<reference evidence="1 2" key="1">
    <citation type="submission" date="2016-11" db="EMBL/GenBank/DDBJ databases">
        <authorList>
            <person name="Jaros S."/>
            <person name="Januszkiewicz K."/>
            <person name="Wedrychowicz H."/>
        </authorList>
    </citation>
    <scope>NUCLEOTIDE SEQUENCE [LARGE SCALE GENOMIC DNA]</scope>
    <source>
        <strain evidence="1 2">CGMCC 4.2025</strain>
    </source>
</reference>
<organism evidence="1 2">
    <name type="scientific">Actinacidiphila paucisporea</name>
    <dbReference type="NCBI Taxonomy" id="310782"/>
    <lineage>
        <taxon>Bacteria</taxon>
        <taxon>Bacillati</taxon>
        <taxon>Actinomycetota</taxon>
        <taxon>Actinomycetes</taxon>
        <taxon>Kitasatosporales</taxon>
        <taxon>Streptomycetaceae</taxon>
        <taxon>Actinacidiphila</taxon>
    </lineage>
</organism>
<dbReference type="STRING" id="310782.SAMN05216499_14116"/>
<dbReference type="AlphaFoldDB" id="A0A1M7QSU3"/>